<dbReference type="PANTHER" id="PTHR33221:SF13">
    <property type="entry name" value="TRANSCRIPTIONAL REGULATOR-RELATED"/>
    <property type="match status" value="1"/>
</dbReference>
<dbReference type="STRING" id="419940.SAMN05421824_0102"/>
<proteinExistence type="predicted"/>
<reference evidence="1 2" key="1">
    <citation type="submission" date="2016-10" db="EMBL/GenBank/DDBJ databases">
        <authorList>
            <person name="de Groot N.N."/>
        </authorList>
    </citation>
    <scope>NUCLEOTIDE SEQUENCE [LARGE SCALE GENOMIC DNA]</scope>
    <source>
        <strain evidence="1 2">DSM 21035</strain>
    </source>
</reference>
<dbReference type="InterPro" id="IPR036388">
    <property type="entry name" value="WH-like_DNA-bd_sf"/>
</dbReference>
<dbReference type="AlphaFoldDB" id="A0A1H9A0X8"/>
<dbReference type="PROSITE" id="PS51197">
    <property type="entry name" value="HTH_RRF2_2"/>
    <property type="match status" value="1"/>
</dbReference>
<accession>A0A1H9A0X8</accession>
<dbReference type="SUPFAM" id="SSF46785">
    <property type="entry name" value="Winged helix' DNA-binding domain"/>
    <property type="match status" value="1"/>
</dbReference>
<gene>
    <name evidence="1" type="ORF">SAMN05421824_0102</name>
</gene>
<dbReference type="OrthoDB" id="9808360at2"/>
<dbReference type="PANTHER" id="PTHR33221">
    <property type="entry name" value="WINGED HELIX-TURN-HELIX TRANSCRIPTIONAL REGULATOR, RRF2 FAMILY"/>
    <property type="match status" value="1"/>
</dbReference>
<dbReference type="Proteomes" id="UP000198999">
    <property type="component" value="Unassembled WGS sequence"/>
</dbReference>
<dbReference type="InterPro" id="IPR036390">
    <property type="entry name" value="WH_DNA-bd_sf"/>
</dbReference>
<dbReference type="Pfam" id="PF02082">
    <property type="entry name" value="Rrf2"/>
    <property type="match status" value="1"/>
</dbReference>
<evidence type="ECO:0000313" key="1">
    <source>
        <dbReference type="EMBL" id="SEP70294.1"/>
    </source>
</evidence>
<dbReference type="NCBIfam" id="TIGR00738">
    <property type="entry name" value="rrf2_super"/>
    <property type="match status" value="1"/>
</dbReference>
<dbReference type="GO" id="GO:0005829">
    <property type="term" value="C:cytosol"/>
    <property type="evidence" value="ECO:0007669"/>
    <property type="project" value="TreeGrafter"/>
</dbReference>
<dbReference type="RefSeq" id="WP_092574037.1">
    <property type="nucleotide sequence ID" value="NZ_FOFN01000001.1"/>
</dbReference>
<sequence length="143" mass="16078">MLSNSSKYAVKSVLFLAIHSSKKNKIMVKDISAPINVPQAYIAKLLQELSRENLISSTRGPKGGFYMSEENRNQPVFNILRIIDGEERLSNCMLSLDKCNEEKPCPLHEILSASRMKILARLKKTTIKDLAEDVKNGNSFLPL</sequence>
<dbReference type="InterPro" id="IPR000944">
    <property type="entry name" value="Tscrpt_reg_Rrf2"/>
</dbReference>
<dbReference type="Gene3D" id="1.10.10.10">
    <property type="entry name" value="Winged helix-like DNA-binding domain superfamily/Winged helix DNA-binding domain"/>
    <property type="match status" value="1"/>
</dbReference>
<dbReference type="GO" id="GO:0003700">
    <property type="term" value="F:DNA-binding transcription factor activity"/>
    <property type="evidence" value="ECO:0007669"/>
    <property type="project" value="TreeGrafter"/>
</dbReference>
<organism evidence="1 2">
    <name type="scientific">Hyunsoonleella jejuensis</name>
    <dbReference type="NCBI Taxonomy" id="419940"/>
    <lineage>
        <taxon>Bacteria</taxon>
        <taxon>Pseudomonadati</taxon>
        <taxon>Bacteroidota</taxon>
        <taxon>Flavobacteriia</taxon>
        <taxon>Flavobacteriales</taxon>
        <taxon>Flavobacteriaceae</taxon>
    </lineage>
</organism>
<evidence type="ECO:0000313" key="2">
    <source>
        <dbReference type="Proteomes" id="UP000198999"/>
    </source>
</evidence>
<protein>
    <submittedName>
        <fullName evidence="1">Transcriptional regulator, BadM/Rrf2 family</fullName>
    </submittedName>
</protein>
<keyword evidence="2" id="KW-1185">Reference proteome</keyword>
<name>A0A1H9A0X8_9FLAO</name>
<dbReference type="EMBL" id="FOFN01000001">
    <property type="protein sequence ID" value="SEP70294.1"/>
    <property type="molecule type" value="Genomic_DNA"/>
</dbReference>